<dbReference type="Pfam" id="PF00623">
    <property type="entry name" value="RNA_pol_Rpb1_2"/>
    <property type="match status" value="1"/>
</dbReference>
<keyword evidence="3" id="KW-0808">Transferase</keyword>
<dbReference type="GO" id="GO:0006351">
    <property type="term" value="P:DNA-templated transcription"/>
    <property type="evidence" value="ECO:0007669"/>
    <property type="project" value="InterPro"/>
</dbReference>
<dbReference type="EMBL" id="MN739571">
    <property type="protein sequence ID" value="QHT13503.1"/>
    <property type="molecule type" value="Genomic_DNA"/>
</dbReference>
<organism evidence="7">
    <name type="scientific">viral metagenome</name>
    <dbReference type="NCBI Taxonomy" id="1070528"/>
    <lineage>
        <taxon>unclassified sequences</taxon>
        <taxon>metagenomes</taxon>
        <taxon>organismal metagenomes</taxon>
    </lineage>
</organism>
<evidence type="ECO:0000259" key="6">
    <source>
        <dbReference type="SMART" id="SM00663"/>
    </source>
</evidence>
<dbReference type="PANTHER" id="PTHR19376">
    <property type="entry name" value="DNA-DIRECTED RNA POLYMERASE"/>
    <property type="match status" value="1"/>
</dbReference>
<dbReference type="InterPro" id="IPR006592">
    <property type="entry name" value="RNA_pol_N"/>
</dbReference>
<dbReference type="InterPro" id="IPR045867">
    <property type="entry name" value="DNA-dir_RpoC_beta_prime"/>
</dbReference>
<dbReference type="Gene3D" id="3.30.1490.180">
    <property type="entry name" value="RNA polymerase ii"/>
    <property type="match status" value="1"/>
</dbReference>
<dbReference type="GO" id="GO:0005665">
    <property type="term" value="C:RNA polymerase II, core complex"/>
    <property type="evidence" value="ECO:0007669"/>
    <property type="project" value="TreeGrafter"/>
</dbReference>
<dbReference type="GO" id="GO:0003899">
    <property type="term" value="F:DNA-directed RNA polymerase activity"/>
    <property type="evidence" value="ECO:0007669"/>
    <property type="project" value="UniProtKB-EC"/>
</dbReference>
<evidence type="ECO:0000313" key="7">
    <source>
        <dbReference type="EMBL" id="QHT13503.1"/>
    </source>
</evidence>
<name>A0A6C0DAR1_9ZZZZ</name>
<dbReference type="EC" id="2.7.7.6" evidence="1"/>
<protein>
    <recommendedName>
        <fullName evidence="1">DNA-directed RNA polymerase</fullName>
        <ecNumber evidence="1">2.7.7.6</ecNumber>
    </recommendedName>
</protein>
<dbReference type="InterPro" id="IPR044893">
    <property type="entry name" value="RNA_pol_Rpb1_clamp_domain"/>
</dbReference>
<dbReference type="SMART" id="SM00663">
    <property type="entry name" value="RPOLA_N"/>
    <property type="match status" value="1"/>
</dbReference>
<accession>A0A6C0DAR1</accession>
<dbReference type="Pfam" id="PF04997">
    <property type="entry name" value="RNA_pol_Rpb1_1"/>
    <property type="match status" value="1"/>
</dbReference>
<dbReference type="InterPro" id="IPR007080">
    <property type="entry name" value="RNA_pol_Rpb1_1"/>
</dbReference>
<keyword evidence="2" id="KW-0240">DNA-directed RNA polymerase</keyword>
<dbReference type="GO" id="GO:0003677">
    <property type="term" value="F:DNA binding"/>
    <property type="evidence" value="ECO:0007669"/>
    <property type="project" value="InterPro"/>
</dbReference>
<dbReference type="Gene3D" id="2.40.40.20">
    <property type="match status" value="1"/>
</dbReference>
<reference evidence="7" key="1">
    <citation type="journal article" date="2020" name="Nature">
        <title>Giant virus diversity and host interactions through global metagenomics.</title>
        <authorList>
            <person name="Schulz F."/>
            <person name="Roux S."/>
            <person name="Paez-Espino D."/>
            <person name="Jungbluth S."/>
            <person name="Walsh D.A."/>
            <person name="Denef V.J."/>
            <person name="McMahon K.D."/>
            <person name="Konstantinidis K.T."/>
            <person name="Eloe-Fadrosh E.A."/>
            <person name="Kyrpides N.C."/>
            <person name="Woyke T."/>
        </authorList>
    </citation>
    <scope>NUCLEOTIDE SEQUENCE</scope>
    <source>
        <strain evidence="7">GVMAG-M-3300023174-131</strain>
    </source>
</reference>
<dbReference type="Gene3D" id="4.10.860.120">
    <property type="entry name" value="RNA polymerase II, clamp domain"/>
    <property type="match status" value="1"/>
</dbReference>
<evidence type="ECO:0000256" key="4">
    <source>
        <dbReference type="ARBA" id="ARBA00022695"/>
    </source>
</evidence>
<sequence length="501" mass="57249">MSIEPKYYTEDVKVVESVEFSPWTNNHVKSYSAVSNDPFGINIAESYENYEPKKGGLVDLRLGTCDIYLNCTTCGLNSIECPGHFGHTELAEMVFHYGFFPYLKSILQCICLQCSKLLVEKSDTLFKKALNKKSEIRFKEIKNLTKNTNYCYNCGTPVGKIKKEEKESTATIRLILEREIGVQTVDEKTGEINDSVKKTTKILHPRDCYNILRNLSETDCYLLGFNPARARPEDLIIDKFPIPPVIIRPTAKIDFLQSATMEDSLTLKIADIINANKRVRAQMDKDVVSNELSNYNQDINNLLQYHIATYYDNESVTLPRSEFKTGGKPIKSISDRIKSKAGRVRSNLMGKRVDFSARSVITSDPYINIDEVGIPKKIAMELTIPEEVTPFNIKYLTGLVRNGRDEYPGANFVFRTIYKDGKAENQRIDLKYRKKAIKLNIGDIVERHSINGDYVLFNRQPTLHKPSMMGHKLHVLNRDDTHTFRMNVSVCKPYNADFDKQ</sequence>
<dbReference type="SUPFAM" id="SSF64484">
    <property type="entry name" value="beta and beta-prime subunits of DNA dependent RNA-polymerase"/>
    <property type="match status" value="1"/>
</dbReference>
<evidence type="ECO:0000256" key="1">
    <source>
        <dbReference type="ARBA" id="ARBA00012418"/>
    </source>
</evidence>
<evidence type="ECO:0000256" key="2">
    <source>
        <dbReference type="ARBA" id="ARBA00022478"/>
    </source>
</evidence>
<dbReference type="AlphaFoldDB" id="A0A6C0DAR1"/>
<evidence type="ECO:0000256" key="5">
    <source>
        <dbReference type="ARBA" id="ARBA00023163"/>
    </source>
</evidence>
<evidence type="ECO:0000256" key="3">
    <source>
        <dbReference type="ARBA" id="ARBA00022679"/>
    </source>
</evidence>
<dbReference type="PANTHER" id="PTHR19376:SF37">
    <property type="entry name" value="DNA-DIRECTED RNA POLYMERASE II SUBUNIT RPB1"/>
    <property type="match status" value="1"/>
</dbReference>
<proteinExistence type="predicted"/>
<keyword evidence="4" id="KW-0548">Nucleotidyltransferase</keyword>
<keyword evidence="5" id="KW-0804">Transcription</keyword>
<feature type="domain" description="RNA polymerase N-terminal" evidence="6">
    <location>
        <begin position="233"/>
        <end position="499"/>
    </location>
</feature>
<dbReference type="InterPro" id="IPR000722">
    <property type="entry name" value="RNA_pol_asu"/>
</dbReference>